<evidence type="ECO:0000256" key="6">
    <source>
        <dbReference type="ARBA" id="ARBA00023170"/>
    </source>
</evidence>
<keyword evidence="5 8" id="KW-0472">Membrane</keyword>
<dbReference type="PANTHER" id="PTHR45695">
    <property type="entry name" value="LEUCOKININ RECEPTOR-RELATED"/>
    <property type="match status" value="1"/>
</dbReference>
<evidence type="ECO:0000256" key="4">
    <source>
        <dbReference type="ARBA" id="ARBA00023040"/>
    </source>
</evidence>
<name>A0A9Q1BH93_HOLLE</name>
<proteinExistence type="predicted"/>
<sequence length="350" mass="40309">MDVWAIDDSSSYLFSISSRMRRDIMNINNESIYAFILNNHTLHYISDFTVGVNYICLILFTVIAFVGICANGLVLFRMCTHPEIRRTPHNHFISNLAVSDLVVLLLLVTRRILNFYSYVFLFEDTVLERVFIYAQYICVQSTALILAAMSISRYHFTAHSLRARTDWTTTRVRKLCGSAWLVSGILYTPILFGVLFIEGNSSFLLVPYPIKRKIFSTIRLFPMFIVPASIIIASYVGIVITFKRTGETLKKFNSNQTAMQRRAKVQGKKLTRMVIFIVLVFFISWGPVQVLLTVLDLRPYTLPLSVVRWKLIIIIQSCFAFLPFCGCTLNPFIYAYSNNTFFKFSLAWCK</sequence>
<dbReference type="CDD" id="cd00637">
    <property type="entry name" value="7tm_classA_rhodopsin-like"/>
    <property type="match status" value="1"/>
</dbReference>
<dbReference type="GO" id="GO:0005886">
    <property type="term" value="C:plasma membrane"/>
    <property type="evidence" value="ECO:0007669"/>
    <property type="project" value="TreeGrafter"/>
</dbReference>
<feature type="transmembrane region" description="Helical" evidence="8">
    <location>
        <begin position="217"/>
        <end position="242"/>
    </location>
</feature>
<feature type="transmembrane region" description="Helical" evidence="8">
    <location>
        <begin position="175"/>
        <end position="197"/>
    </location>
</feature>
<comment type="subcellular location">
    <subcellularLocation>
        <location evidence="1">Membrane</location>
        <topology evidence="1">Multi-pass membrane protein</topology>
    </subcellularLocation>
</comment>
<dbReference type="PROSITE" id="PS50262">
    <property type="entry name" value="G_PROTEIN_RECEP_F1_2"/>
    <property type="match status" value="1"/>
</dbReference>
<feature type="transmembrane region" description="Helical" evidence="8">
    <location>
        <begin position="312"/>
        <end position="336"/>
    </location>
</feature>
<evidence type="ECO:0000313" key="10">
    <source>
        <dbReference type="EMBL" id="KAJ8025833.1"/>
    </source>
</evidence>
<dbReference type="PRINTS" id="PR00237">
    <property type="entry name" value="GPCRRHODOPSN"/>
</dbReference>
<feature type="transmembrane region" description="Helical" evidence="8">
    <location>
        <begin position="133"/>
        <end position="154"/>
    </location>
</feature>
<accession>A0A9Q1BH93</accession>
<keyword evidence="11" id="KW-1185">Reference proteome</keyword>
<feature type="transmembrane region" description="Helical" evidence="8">
    <location>
        <begin position="270"/>
        <end position="292"/>
    </location>
</feature>
<comment type="caution">
    <text evidence="10">The sequence shown here is derived from an EMBL/GenBank/DDBJ whole genome shotgun (WGS) entry which is preliminary data.</text>
</comment>
<keyword evidence="7" id="KW-0807">Transducer</keyword>
<evidence type="ECO:0000256" key="8">
    <source>
        <dbReference type="SAM" id="Phobius"/>
    </source>
</evidence>
<dbReference type="InterPro" id="IPR017452">
    <property type="entry name" value="GPCR_Rhodpsn_7TM"/>
</dbReference>
<gene>
    <name evidence="10" type="ORF">HOLleu_33497</name>
</gene>
<evidence type="ECO:0000256" key="1">
    <source>
        <dbReference type="ARBA" id="ARBA00004141"/>
    </source>
</evidence>
<feature type="domain" description="G-protein coupled receptors family 1 profile" evidence="9">
    <location>
        <begin position="70"/>
        <end position="334"/>
    </location>
</feature>
<keyword evidence="2 8" id="KW-0812">Transmembrane</keyword>
<keyword evidence="4" id="KW-0297">G-protein coupled receptor</keyword>
<keyword evidence="3 8" id="KW-1133">Transmembrane helix</keyword>
<evidence type="ECO:0000256" key="2">
    <source>
        <dbReference type="ARBA" id="ARBA00022692"/>
    </source>
</evidence>
<protein>
    <submittedName>
        <fullName evidence="10">G-protein coupled receptor 54</fullName>
    </submittedName>
</protein>
<dbReference type="Gene3D" id="1.20.1070.10">
    <property type="entry name" value="Rhodopsin 7-helix transmembrane proteins"/>
    <property type="match status" value="1"/>
</dbReference>
<keyword evidence="6 10" id="KW-0675">Receptor</keyword>
<dbReference type="OrthoDB" id="9990906at2759"/>
<evidence type="ECO:0000313" key="11">
    <source>
        <dbReference type="Proteomes" id="UP001152320"/>
    </source>
</evidence>
<dbReference type="Proteomes" id="UP001152320">
    <property type="component" value="Chromosome 17"/>
</dbReference>
<evidence type="ECO:0000259" key="9">
    <source>
        <dbReference type="PROSITE" id="PS50262"/>
    </source>
</evidence>
<feature type="transmembrane region" description="Helical" evidence="8">
    <location>
        <begin position="92"/>
        <end position="113"/>
    </location>
</feature>
<reference evidence="10" key="1">
    <citation type="submission" date="2021-10" db="EMBL/GenBank/DDBJ databases">
        <title>Tropical sea cucumber genome reveals ecological adaptation and Cuvierian tubules defense mechanism.</title>
        <authorList>
            <person name="Chen T."/>
        </authorList>
    </citation>
    <scope>NUCLEOTIDE SEQUENCE</scope>
    <source>
        <strain evidence="10">Nanhai2018</strain>
        <tissue evidence="10">Muscle</tissue>
    </source>
</reference>
<organism evidence="10 11">
    <name type="scientific">Holothuria leucospilota</name>
    <name type="common">Black long sea cucumber</name>
    <name type="synonym">Mertensiothuria leucospilota</name>
    <dbReference type="NCBI Taxonomy" id="206669"/>
    <lineage>
        <taxon>Eukaryota</taxon>
        <taxon>Metazoa</taxon>
        <taxon>Echinodermata</taxon>
        <taxon>Eleutherozoa</taxon>
        <taxon>Echinozoa</taxon>
        <taxon>Holothuroidea</taxon>
        <taxon>Aspidochirotacea</taxon>
        <taxon>Aspidochirotida</taxon>
        <taxon>Holothuriidae</taxon>
        <taxon>Holothuria</taxon>
    </lineage>
</organism>
<evidence type="ECO:0000256" key="3">
    <source>
        <dbReference type="ARBA" id="ARBA00022989"/>
    </source>
</evidence>
<dbReference type="InterPro" id="IPR000276">
    <property type="entry name" value="GPCR_Rhodpsn"/>
</dbReference>
<evidence type="ECO:0000256" key="7">
    <source>
        <dbReference type="ARBA" id="ARBA00023224"/>
    </source>
</evidence>
<dbReference type="SUPFAM" id="SSF81321">
    <property type="entry name" value="Family A G protein-coupled receptor-like"/>
    <property type="match status" value="1"/>
</dbReference>
<dbReference type="EMBL" id="JAIZAY010000017">
    <property type="protein sequence ID" value="KAJ8025833.1"/>
    <property type="molecule type" value="Genomic_DNA"/>
</dbReference>
<feature type="transmembrane region" description="Helical" evidence="8">
    <location>
        <begin position="52"/>
        <end position="80"/>
    </location>
</feature>
<evidence type="ECO:0000256" key="5">
    <source>
        <dbReference type="ARBA" id="ARBA00023136"/>
    </source>
</evidence>
<dbReference type="Pfam" id="PF00001">
    <property type="entry name" value="7tm_1"/>
    <property type="match status" value="1"/>
</dbReference>
<dbReference type="PANTHER" id="PTHR45695:SF9">
    <property type="entry name" value="LEUCOKININ RECEPTOR"/>
    <property type="match status" value="1"/>
</dbReference>
<dbReference type="GO" id="GO:0004930">
    <property type="term" value="F:G protein-coupled receptor activity"/>
    <property type="evidence" value="ECO:0007669"/>
    <property type="project" value="UniProtKB-KW"/>
</dbReference>
<dbReference type="AlphaFoldDB" id="A0A9Q1BH93"/>